<dbReference type="EMBL" id="MUJZ01029537">
    <property type="protein sequence ID" value="OTF78094.1"/>
    <property type="molecule type" value="Genomic_DNA"/>
</dbReference>
<dbReference type="AlphaFoldDB" id="A0A1Y3BDK6"/>
<reference evidence="1 2" key="1">
    <citation type="submission" date="2017-03" db="EMBL/GenBank/DDBJ databases">
        <title>Genome Survey of Euroglyphus maynei.</title>
        <authorList>
            <person name="Arlian L.G."/>
            <person name="Morgan M.S."/>
            <person name="Rider S.D."/>
        </authorList>
    </citation>
    <scope>NUCLEOTIDE SEQUENCE [LARGE SCALE GENOMIC DNA]</scope>
    <source>
        <strain evidence="1">Arlian Lab</strain>
        <tissue evidence="1">Whole body</tissue>
    </source>
</reference>
<feature type="non-terminal residue" evidence="1">
    <location>
        <position position="1"/>
    </location>
</feature>
<evidence type="ECO:0000313" key="1">
    <source>
        <dbReference type="EMBL" id="OTF78094.1"/>
    </source>
</evidence>
<protein>
    <submittedName>
        <fullName evidence="1">Uncharacterized protein</fullName>
    </submittedName>
</protein>
<organism evidence="1 2">
    <name type="scientific">Euroglyphus maynei</name>
    <name type="common">Mayne's house dust mite</name>
    <dbReference type="NCBI Taxonomy" id="6958"/>
    <lineage>
        <taxon>Eukaryota</taxon>
        <taxon>Metazoa</taxon>
        <taxon>Ecdysozoa</taxon>
        <taxon>Arthropoda</taxon>
        <taxon>Chelicerata</taxon>
        <taxon>Arachnida</taxon>
        <taxon>Acari</taxon>
        <taxon>Acariformes</taxon>
        <taxon>Sarcoptiformes</taxon>
        <taxon>Astigmata</taxon>
        <taxon>Psoroptidia</taxon>
        <taxon>Analgoidea</taxon>
        <taxon>Pyroglyphidae</taxon>
        <taxon>Pyroglyphinae</taxon>
        <taxon>Euroglyphus</taxon>
    </lineage>
</organism>
<sequence>DNPVVLEFLIFQPKSAVVGNGKGGNIQRKQLLLLIAKSNHYEENLDEACKILDKLDPLINKGKLI</sequence>
<evidence type="ECO:0000313" key="2">
    <source>
        <dbReference type="Proteomes" id="UP000194236"/>
    </source>
</evidence>
<dbReference type="Proteomes" id="UP000194236">
    <property type="component" value="Unassembled WGS sequence"/>
</dbReference>
<proteinExistence type="predicted"/>
<comment type="caution">
    <text evidence="1">The sequence shown here is derived from an EMBL/GenBank/DDBJ whole genome shotgun (WGS) entry which is preliminary data.</text>
</comment>
<name>A0A1Y3BDK6_EURMA</name>
<gene>
    <name evidence="1" type="ORF">BLA29_014909</name>
</gene>
<keyword evidence="2" id="KW-1185">Reference proteome</keyword>
<accession>A0A1Y3BDK6</accession>